<comment type="caution">
    <text evidence="2">The sequence shown here is derived from an EMBL/GenBank/DDBJ whole genome shotgun (WGS) entry which is preliminary data.</text>
</comment>
<evidence type="ECO:0000313" key="2">
    <source>
        <dbReference type="EMBL" id="KAF2199956.1"/>
    </source>
</evidence>
<dbReference type="AlphaFoldDB" id="A0A9P4MR21"/>
<dbReference type="Proteomes" id="UP000799536">
    <property type="component" value="Unassembled WGS sequence"/>
</dbReference>
<evidence type="ECO:0000313" key="3">
    <source>
        <dbReference type="Proteomes" id="UP000799536"/>
    </source>
</evidence>
<dbReference type="InterPro" id="IPR029058">
    <property type="entry name" value="AB_hydrolase_fold"/>
</dbReference>
<proteinExistence type="predicted"/>
<dbReference type="OrthoDB" id="3200163at2759"/>
<sequence>MATLDHPTLGCKITGKSFDKTVQFRNLKFASIPRRWQDPILLNRLPSTSSPYDATQFGPSCPHKRGAWKWDCGLVGDVLVRRNEVDGYGEGQEEWMDEFECLNAVVTVPRGVVEEGVVGLGVLVQIHGGGLAIGSNSWPQYDLEKLVARSVEIGKPVIGVSINYRLGVFGFLASTEAGISGNFGYKDQALGFHWIKKHIAGFGGDPNNVTAMGESGGAISITTLLHTHVPLFTRAITTSGDPTLRKPRSMSWHDAMYADQLKLLNLEQLSVKERVEKFKAMNAEELSQRLPLAQHYCALVDGDFLQGDVTLGVMQQGKFGGWCKEVVVGDCASDGTILKGRILDNPTSLKELYILCGTHLSPTERDTFLAAYNLLPFNPTMRALPSPQQKASLLELCSDLRFHLPLLCMLSGFRAQSPPTPVGRFHFHHRNPVEGVFKNLPGPHENDLALLLSNFNTYLPPASVAVGAKMQELWLRFANGEGWPETVIVATEDGGVEEVNEEKYEKRFKYGRGKMLREIGWERCFLIAEELQGVRGENGRGGVMRNEG</sequence>
<evidence type="ECO:0000259" key="1">
    <source>
        <dbReference type="Pfam" id="PF00135"/>
    </source>
</evidence>
<reference evidence="2" key="1">
    <citation type="journal article" date="2020" name="Stud. Mycol.">
        <title>101 Dothideomycetes genomes: a test case for predicting lifestyles and emergence of pathogens.</title>
        <authorList>
            <person name="Haridas S."/>
            <person name="Albert R."/>
            <person name="Binder M."/>
            <person name="Bloem J."/>
            <person name="Labutti K."/>
            <person name="Salamov A."/>
            <person name="Andreopoulos B."/>
            <person name="Baker S."/>
            <person name="Barry K."/>
            <person name="Bills G."/>
            <person name="Bluhm B."/>
            <person name="Cannon C."/>
            <person name="Castanera R."/>
            <person name="Culley D."/>
            <person name="Daum C."/>
            <person name="Ezra D."/>
            <person name="Gonzalez J."/>
            <person name="Henrissat B."/>
            <person name="Kuo A."/>
            <person name="Liang C."/>
            <person name="Lipzen A."/>
            <person name="Lutzoni F."/>
            <person name="Magnuson J."/>
            <person name="Mondo S."/>
            <person name="Nolan M."/>
            <person name="Ohm R."/>
            <person name="Pangilinan J."/>
            <person name="Park H.-J."/>
            <person name="Ramirez L."/>
            <person name="Alfaro M."/>
            <person name="Sun H."/>
            <person name="Tritt A."/>
            <person name="Yoshinaga Y."/>
            <person name="Zwiers L.-H."/>
            <person name="Turgeon B."/>
            <person name="Goodwin S."/>
            <person name="Spatafora J."/>
            <person name="Crous P."/>
            <person name="Grigoriev I."/>
        </authorList>
    </citation>
    <scope>NUCLEOTIDE SEQUENCE</scope>
    <source>
        <strain evidence="2">ATCC 74209</strain>
    </source>
</reference>
<name>A0A9P4MR21_9PLEO</name>
<accession>A0A9P4MR21</accession>
<dbReference type="PANTHER" id="PTHR11559">
    <property type="entry name" value="CARBOXYLESTERASE"/>
    <property type="match status" value="1"/>
</dbReference>
<dbReference type="SUPFAM" id="SSF53474">
    <property type="entry name" value="alpha/beta-Hydrolases"/>
    <property type="match status" value="1"/>
</dbReference>
<feature type="domain" description="Carboxylesterase type B" evidence="1">
    <location>
        <begin position="18"/>
        <end position="480"/>
    </location>
</feature>
<dbReference type="EMBL" id="ML994046">
    <property type="protein sequence ID" value="KAF2199956.1"/>
    <property type="molecule type" value="Genomic_DNA"/>
</dbReference>
<dbReference type="InterPro" id="IPR050309">
    <property type="entry name" value="Type-B_Carboxylest/Lipase"/>
</dbReference>
<organism evidence="2 3">
    <name type="scientific">Delitschia confertaspora ATCC 74209</name>
    <dbReference type="NCBI Taxonomy" id="1513339"/>
    <lineage>
        <taxon>Eukaryota</taxon>
        <taxon>Fungi</taxon>
        <taxon>Dikarya</taxon>
        <taxon>Ascomycota</taxon>
        <taxon>Pezizomycotina</taxon>
        <taxon>Dothideomycetes</taxon>
        <taxon>Pleosporomycetidae</taxon>
        <taxon>Pleosporales</taxon>
        <taxon>Delitschiaceae</taxon>
        <taxon>Delitschia</taxon>
    </lineage>
</organism>
<protein>
    <submittedName>
        <fullName evidence="2">Alpha/beta-hydrolase</fullName>
    </submittedName>
</protein>
<dbReference type="Pfam" id="PF00135">
    <property type="entry name" value="COesterase"/>
    <property type="match status" value="1"/>
</dbReference>
<gene>
    <name evidence="2" type="ORF">GQ43DRAFT_473147</name>
</gene>
<dbReference type="InterPro" id="IPR002018">
    <property type="entry name" value="CarbesteraseB"/>
</dbReference>
<dbReference type="Gene3D" id="3.40.50.1820">
    <property type="entry name" value="alpha/beta hydrolase"/>
    <property type="match status" value="1"/>
</dbReference>
<keyword evidence="3" id="KW-1185">Reference proteome</keyword>